<evidence type="ECO:0000256" key="1">
    <source>
        <dbReference type="SAM" id="MobiDB-lite"/>
    </source>
</evidence>
<feature type="region of interest" description="Disordered" evidence="1">
    <location>
        <begin position="1"/>
        <end position="29"/>
    </location>
</feature>
<dbReference type="InterPro" id="IPR058441">
    <property type="entry name" value="DUF8128"/>
</dbReference>
<dbReference type="InterPro" id="IPR032689">
    <property type="entry name" value="TraG-D_C"/>
</dbReference>
<organism evidence="6 7">
    <name type="scientific">Streptodolium elevatio</name>
    <dbReference type="NCBI Taxonomy" id="3157996"/>
    <lineage>
        <taxon>Bacteria</taxon>
        <taxon>Bacillati</taxon>
        <taxon>Actinomycetota</taxon>
        <taxon>Actinomycetes</taxon>
        <taxon>Kitasatosporales</taxon>
        <taxon>Streptomycetaceae</taxon>
        <taxon>Streptodolium</taxon>
    </lineage>
</organism>
<evidence type="ECO:0000313" key="7">
    <source>
        <dbReference type="Proteomes" id="UP001551482"/>
    </source>
</evidence>
<evidence type="ECO:0000313" key="6">
    <source>
        <dbReference type="EMBL" id="MEU8132174.1"/>
    </source>
</evidence>
<dbReference type="Proteomes" id="UP001551482">
    <property type="component" value="Unassembled WGS sequence"/>
</dbReference>
<feature type="region of interest" description="Disordered" evidence="1">
    <location>
        <begin position="407"/>
        <end position="432"/>
    </location>
</feature>
<keyword evidence="2" id="KW-0472">Membrane</keyword>
<dbReference type="Gene3D" id="3.40.50.300">
    <property type="entry name" value="P-loop containing nucleotide triphosphate hydrolases"/>
    <property type="match status" value="2"/>
</dbReference>
<accession>A0ABV3DAF3</accession>
<dbReference type="RefSeq" id="WP_358347570.1">
    <property type="nucleotide sequence ID" value="NZ_JBEZFP010000002.1"/>
</dbReference>
<feature type="region of interest" description="Disordered" evidence="1">
    <location>
        <begin position="826"/>
        <end position="852"/>
    </location>
</feature>
<dbReference type="PANTHER" id="PTHR30121">
    <property type="entry name" value="UNCHARACTERIZED PROTEIN YJGR-RELATED"/>
    <property type="match status" value="1"/>
</dbReference>
<dbReference type="Pfam" id="PF12696">
    <property type="entry name" value="TraG-D_C"/>
    <property type="match status" value="1"/>
</dbReference>
<keyword evidence="2" id="KW-0812">Transmembrane</keyword>
<reference evidence="6 7" key="1">
    <citation type="submission" date="2024-06" db="EMBL/GenBank/DDBJ databases">
        <title>The Natural Products Discovery Center: Release of the First 8490 Sequenced Strains for Exploring Actinobacteria Biosynthetic Diversity.</title>
        <authorList>
            <person name="Kalkreuter E."/>
            <person name="Kautsar S.A."/>
            <person name="Yang D."/>
            <person name="Bader C.D."/>
            <person name="Teijaro C.N."/>
            <person name="Fluegel L."/>
            <person name="Davis C.M."/>
            <person name="Simpson J.R."/>
            <person name="Lauterbach L."/>
            <person name="Steele A.D."/>
            <person name="Gui C."/>
            <person name="Meng S."/>
            <person name="Li G."/>
            <person name="Viehrig K."/>
            <person name="Ye F."/>
            <person name="Su P."/>
            <person name="Kiefer A.F."/>
            <person name="Nichols A."/>
            <person name="Cepeda A.J."/>
            <person name="Yan W."/>
            <person name="Fan B."/>
            <person name="Jiang Y."/>
            <person name="Adhikari A."/>
            <person name="Zheng C.-J."/>
            <person name="Schuster L."/>
            <person name="Cowan T.M."/>
            <person name="Smanski M.J."/>
            <person name="Chevrette M.G."/>
            <person name="De Carvalho L.P.S."/>
            <person name="Shen B."/>
        </authorList>
    </citation>
    <scope>NUCLEOTIDE SEQUENCE [LARGE SCALE GENOMIC DNA]</scope>
    <source>
        <strain evidence="6 7">NPDC048946</strain>
    </source>
</reference>
<gene>
    <name evidence="6" type="ORF">AB0C36_01555</name>
</gene>
<dbReference type="CDD" id="cd01127">
    <property type="entry name" value="TrwB_TraG_TraD_VirD4"/>
    <property type="match status" value="2"/>
</dbReference>
<dbReference type="EMBL" id="JBEZFP010000002">
    <property type="protein sequence ID" value="MEU8132174.1"/>
    <property type="molecule type" value="Genomic_DNA"/>
</dbReference>
<dbReference type="InterPro" id="IPR002789">
    <property type="entry name" value="HerA_central"/>
</dbReference>
<dbReference type="PANTHER" id="PTHR30121:SF6">
    <property type="entry name" value="SLR6007 PROTEIN"/>
    <property type="match status" value="1"/>
</dbReference>
<dbReference type="InterPro" id="IPR051162">
    <property type="entry name" value="T4SS_component"/>
</dbReference>
<name>A0ABV3DAF3_9ACTN</name>
<dbReference type="SUPFAM" id="SSF52540">
    <property type="entry name" value="P-loop containing nucleoside triphosphate hydrolases"/>
    <property type="match status" value="1"/>
</dbReference>
<feature type="domain" description="TraD/TraG TraM recognition site" evidence="4">
    <location>
        <begin position="702"/>
        <end position="771"/>
    </location>
</feature>
<evidence type="ECO:0000256" key="2">
    <source>
        <dbReference type="SAM" id="Phobius"/>
    </source>
</evidence>
<proteinExistence type="predicted"/>
<feature type="transmembrane region" description="Helical" evidence="2">
    <location>
        <begin position="54"/>
        <end position="74"/>
    </location>
</feature>
<protein>
    <submittedName>
        <fullName evidence="6">Type IV secretion system DNA-binding domain-containing protein</fullName>
    </submittedName>
</protein>
<feature type="domain" description="Helicase HerA central" evidence="3">
    <location>
        <begin position="439"/>
        <end position="488"/>
    </location>
</feature>
<dbReference type="InterPro" id="IPR027417">
    <property type="entry name" value="P-loop_NTPase"/>
</dbReference>
<keyword evidence="2" id="KW-1133">Transmembrane helix</keyword>
<feature type="domain" description="DUF8128" evidence="5">
    <location>
        <begin position="119"/>
        <end position="251"/>
    </location>
</feature>
<feature type="compositionally biased region" description="Polar residues" evidence="1">
    <location>
        <begin position="13"/>
        <end position="29"/>
    </location>
</feature>
<dbReference type="Pfam" id="PF26449">
    <property type="entry name" value="DUF8128"/>
    <property type="match status" value="1"/>
</dbReference>
<dbReference type="Pfam" id="PF01935">
    <property type="entry name" value="DUF87"/>
    <property type="match status" value="1"/>
</dbReference>
<evidence type="ECO:0000259" key="4">
    <source>
        <dbReference type="Pfam" id="PF12696"/>
    </source>
</evidence>
<sequence length="852" mass="92083">MKRETVGWYLSRRSPSPQTGQFALQTDQSPDTPLQTYLRDPGAIFASVAAWVRVWGVVAAPLLLAAVLLLLWGWRRWQRRCHERFATDARLITVLAPPAASADGAGALWANLAGLLRPSWHRLLTGQPHLVWEYVFTRSGIAIQVWVPGVIPQGMVEHAIEAAWPGARTRTCPASAPIPTEAPVGGLIDSVGGELRLRRGEALPIRTAFPADPLRSLLGAPVGLGRGEQAVVQVLARPVAGRRIAKVRRAARMTGTPPATRPVSLLLDLITPHSSAATPKRRPTVPTAERQGILEATAQDRVIVSKLRGAMYETRIRYAVTVALDKDALADPGLRAALHNRLRGRAHAIAAATAAFTEHNYYRRKRLRRPLPSIADRDLRRGDLLSVAELAVLAHLPWDPTLPGVQRAGAQAVPPPADVATEGPDVKPIAASDSGPARPIGLRIADARHHIHIIGATGSGKSELMAGMILNDAEAGRGVVVVDPKGDLVTDVMMRLPVHAGRRVILFDADSRAAPPILNPLEGDDAARAVDNLVGIFSRIYASSWGYRTEDILRSGLLTLRALAGPPLVGPATLADLPKLLGSSAFRAEAVDHLHDEILTGFWAWYDDLSPAARAQIAAPLMNKLRGFLLRPFVRAAIAGGASTVNVEDILNNRGICLVRIARDALGTETARLVGSIVVARTWQAATRRARVPQSQRPDASLYIDEAHNFLNMPYPLEDMLAEARGYRLSIVLAHQYLGQLPGELAEGISANARTKIFFTASPEDARHLAKHTAPRLTEHDLSHLGAFQVAIRPVVRGTETSAFTGTTHKLPPPILGRAKQIRTAANINARPRTTPDTARLRPQGTDPRRAT</sequence>
<dbReference type="GO" id="GO:0003677">
    <property type="term" value="F:DNA binding"/>
    <property type="evidence" value="ECO:0007669"/>
    <property type="project" value="UniProtKB-KW"/>
</dbReference>
<evidence type="ECO:0000259" key="5">
    <source>
        <dbReference type="Pfam" id="PF26449"/>
    </source>
</evidence>
<evidence type="ECO:0000259" key="3">
    <source>
        <dbReference type="Pfam" id="PF01935"/>
    </source>
</evidence>
<keyword evidence="7" id="KW-1185">Reference proteome</keyword>
<comment type="caution">
    <text evidence="6">The sequence shown here is derived from an EMBL/GenBank/DDBJ whole genome shotgun (WGS) entry which is preliminary data.</text>
</comment>
<keyword evidence="6" id="KW-0238">DNA-binding</keyword>